<organism evidence="1">
    <name type="scientific">marine sediment metagenome</name>
    <dbReference type="NCBI Taxonomy" id="412755"/>
    <lineage>
        <taxon>unclassified sequences</taxon>
        <taxon>metagenomes</taxon>
        <taxon>ecological metagenomes</taxon>
    </lineage>
</organism>
<feature type="non-terminal residue" evidence="1">
    <location>
        <position position="1"/>
    </location>
</feature>
<sequence>DQPTDETQEYLDWAQQMLNEIKRQWDWDKKIDALPPGILYSIESDIKEIKRQWDWDKKIDALPPGILYSIESDIKEILKRVKESKDNE</sequence>
<name>X1RP34_9ZZZZ</name>
<gene>
    <name evidence="1" type="ORF">S06H3_58806</name>
</gene>
<reference evidence="1" key="1">
    <citation type="journal article" date="2014" name="Front. Microbiol.">
        <title>High frequency of phylogenetically diverse reductive dehalogenase-homologous genes in deep subseafloor sedimentary metagenomes.</title>
        <authorList>
            <person name="Kawai M."/>
            <person name="Futagami T."/>
            <person name="Toyoda A."/>
            <person name="Takaki Y."/>
            <person name="Nishi S."/>
            <person name="Hori S."/>
            <person name="Arai W."/>
            <person name="Tsubouchi T."/>
            <person name="Morono Y."/>
            <person name="Uchiyama I."/>
            <person name="Ito T."/>
            <person name="Fujiyama A."/>
            <person name="Inagaki F."/>
            <person name="Takami H."/>
        </authorList>
    </citation>
    <scope>NUCLEOTIDE SEQUENCE</scope>
    <source>
        <strain evidence="1">Expedition CK06-06</strain>
    </source>
</reference>
<comment type="caution">
    <text evidence="1">The sequence shown here is derived from an EMBL/GenBank/DDBJ whole genome shotgun (WGS) entry which is preliminary data.</text>
</comment>
<proteinExistence type="predicted"/>
<protein>
    <submittedName>
        <fullName evidence="1">Uncharacterized protein</fullName>
    </submittedName>
</protein>
<dbReference type="AlphaFoldDB" id="X1RP34"/>
<accession>X1RP34</accession>
<dbReference type="EMBL" id="BARV01038113">
    <property type="protein sequence ID" value="GAI57294.1"/>
    <property type="molecule type" value="Genomic_DNA"/>
</dbReference>
<evidence type="ECO:0000313" key="1">
    <source>
        <dbReference type="EMBL" id="GAI57294.1"/>
    </source>
</evidence>